<organism evidence="1 2">
    <name type="scientific">Liquidambar formosana</name>
    <name type="common">Formosan gum</name>
    <dbReference type="NCBI Taxonomy" id="63359"/>
    <lineage>
        <taxon>Eukaryota</taxon>
        <taxon>Viridiplantae</taxon>
        <taxon>Streptophyta</taxon>
        <taxon>Embryophyta</taxon>
        <taxon>Tracheophyta</taxon>
        <taxon>Spermatophyta</taxon>
        <taxon>Magnoliopsida</taxon>
        <taxon>eudicotyledons</taxon>
        <taxon>Gunneridae</taxon>
        <taxon>Pentapetalae</taxon>
        <taxon>Saxifragales</taxon>
        <taxon>Altingiaceae</taxon>
        <taxon>Liquidambar</taxon>
    </lineage>
</organism>
<accession>A0AAP0RTN7</accession>
<comment type="caution">
    <text evidence="1">The sequence shown here is derived from an EMBL/GenBank/DDBJ whole genome shotgun (WGS) entry which is preliminary data.</text>
</comment>
<gene>
    <name evidence="1" type="ORF">L1049_004822</name>
</gene>
<dbReference type="Proteomes" id="UP001415857">
    <property type="component" value="Unassembled WGS sequence"/>
</dbReference>
<keyword evidence="2" id="KW-1185">Reference proteome</keyword>
<sequence length="262" mass="30389">MEARYYDRHGAKQLYSLQKFEELLHRKEMEIAKLELEIFSSRKKLSNFKNSGIESSSENKANTHSELINKISENFEGKYDHLYCITDAMTEKERGYHRDNLEESMLRGKQKLSDLRVSSSNQVTENSRVNCLKGNVGINFQEGKILLGAGEVKQISERLRILEEEGEMLKQAFFGSIEERKKLMNEIYQQFQIIHRRLRNKSTEESHDGASNVYLFEDGSMETGLSQVLHEDSNPSLVIRDLRSNMLAFQDSADAMHELLER</sequence>
<evidence type="ECO:0000313" key="2">
    <source>
        <dbReference type="Proteomes" id="UP001415857"/>
    </source>
</evidence>
<dbReference type="EMBL" id="JBBPBK010000007">
    <property type="protein sequence ID" value="KAK9281914.1"/>
    <property type="molecule type" value="Genomic_DNA"/>
</dbReference>
<dbReference type="AlphaFoldDB" id="A0AAP0RTN7"/>
<protein>
    <submittedName>
        <fullName evidence="1">Uncharacterized protein</fullName>
    </submittedName>
</protein>
<name>A0AAP0RTN7_LIQFO</name>
<reference evidence="1 2" key="1">
    <citation type="journal article" date="2024" name="Plant J.">
        <title>Genome sequences and population genomics reveal climatic adaptation and genomic divergence between two closely related sweetgum species.</title>
        <authorList>
            <person name="Xu W.Q."/>
            <person name="Ren C.Q."/>
            <person name="Zhang X.Y."/>
            <person name="Comes H.P."/>
            <person name="Liu X.H."/>
            <person name="Li Y.G."/>
            <person name="Kettle C.J."/>
            <person name="Jalonen R."/>
            <person name="Gaisberger H."/>
            <person name="Ma Y.Z."/>
            <person name="Qiu Y.X."/>
        </authorList>
    </citation>
    <scope>NUCLEOTIDE SEQUENCE [LARGE SCALE GENOMIC DNA]</scope>
    <source>
        <strain evidence="1">Hangzhou</strain>
    </source>
</reference>
<evidence type="ECO:0000313" key="1">
    <source>
        <dbReference type="EMBL" id="KAK9281914.1"/>
    </source>
</evidence>
<proteinExistence type="predicted"/>